<comment type="caution">
    <text evidence="2">The sequence shown here is derived from an EMBL/GenBank/DDBJ whole genome shotgun (WGS) entry which is preliminary data.</text>
</comment>
<dbReference type="Proteomes" id="UP000784294">
    <property type="component" value="Unassembled WGS sequence"/>
</dbReference>
<accession>A0A3S5FFI3</accession>
<feature type="region of interest" description="Disordered" evidence="1">
    <location>
        <begin position="37"/>
        <end position="68"/>
    </location>
</feature>
<sequence>MPPGSLYAVASGNSATAAEALGPSLNQQSGIVVQATSGQAPRIQNGLPSPSPNKRPGRRAMTPEEAKQRRLRNLFNAVYNYQEVRLVYL</sequence>
<name>A0A3S5FFI3_9PLAT</name>
<evidence type="ECO:0000256" key="1">
    <source>
        <dbReference type="SAM" id="MobiDB-lite"/>
    </source>
</evidence>
<reference evidence="2" key="1">
    <citation type="submission" date="2018-11" db="EMBL/GenBank/DDBJ databases">
        <authorList>
            <consortium name="Pathogen Informatics"/>
        </authorList>
    </citation>
    <scope>NUCLEOTIDE SEQUENCE</scope>
</reference>
<proteinExistence type="predicted"/>
<organism evidence="2 3">
    <name type="scientific">Protopolystoma xenopodis</name>
    <dbReference type="NCBI Taxonomy" id="117903"/>
    <lineage>
        <taxon>Eukaryota</taxon>
        <taxon>Metazoa</taxon>
        <taxon>Spiralia</taxon>
        <taxon>Lophotrochozoa</taxon>
        <taxon>Platyhelminthes</taxon>
        <taxon>Monogenea</taxon>
        <taxon>Polyopisthocotylea</taxon>
        <taxon>Polystomatidea</taxon>
        <taxon>Polystomatidae</taxon>
        <taxon>Protopolystoma</taxon>
    </lineage>
</organism>
<dbReference type="EMBL" id="CAAALY010128738">
    <property type="protein sequence ID" value="VEL31974.1"/>
    <property type="molecule type" value="Genomic_DNA"/>
</dbReference>
<keyword evidence="3" id="KW-1185">Reference proteome</keyword>
<protein>
    <submittedName>
        <fullName evidence="2">Uncharacterized protein</fullName>
    </submittedName>
</protein>
<gene>
    <name evidence="2" type="ORF">PXEA_LOCUS25414</name>
</gene>
<evidence type="ECO:0000313" key="2">
    <source>
        <dbReference type="EMBL" id="VEL31974.1"/>
    </source>
</evidence>
<evidence type="ECO:0000313" key="3">
    <source>
        <dbReference type="Proteomes" id="UP000784294"/>
    </source>
</evidence>
<dbReference type="AlphaFoldDB" id="A0A3S5FFI3"/>